<keyword evidence="7" id="KW-1185">Reference proteome</keyword>
<dbReference type="AlphaFoldDB" id="A0A239HEP4"/>
<keyword evidence="3" id="KW-0804">Transcription</keyword>
<dbReference type="InterPro" id="IPR002577">
    <property type="entry name" value="HTH_HxlR"/>
</dbReference>
<dbReference type="PANTHER" id="PTHR33204:SF18">
    <property type="entry name" value="TRANSCRIPTIONAL REGULATORY PROTEIN"/>
    <property type="match status" value="1"/>
</dbReference>
<dbReference type="InterPro" id="IPR036390">
    <property type="entry name" value="WH_DNA-bd_sf"/>
</dbReference>
<dbReference type="InterPro" id="IPR036388">
    <property type="entry name" value="WH-like_DNA-bd_sf"/>
</dbReference>
<feature type="region of interest" description="Disordered" evidence="4">
    <location>
        <begin position="139"/>
        <end position="161"/>
    </location>
</feature>
<evidence type="ECO:0000256" key="1">
    <source>
        <dbReference type="ARBA" id="ARBA00023015"/>
    </source>
</evidence>
<evidence type="ECO:0000313" key="7">
    <source>
        <dbReference type="Proteomes" id="UP000198373"/>
    </source>
</evidence>
<evidence type="ECO:0000256" key="4">
    <source>
        <dbReference type="SAM" id="MobiDB-lite"/>
    </source>
</evidence>
<feature type="domain" description="HTH hxlR-type" evidence="5">
    <location>
        <begin position="11"/>
        <end position="108"/>
    </location>
</feature>
<protein>
    <submittedName>
        <fullName evidence="6">Transcriptional regulator, HxlR family</fullName>
    </submittedName>
</protein>
<evidence type="ECO:0000259" key="5">
    <source>
        <dbReference type="PROSITE" id="PS51118"/>
    </source>
</evidence>
<dbReference type="SUPFAM" id="SSF46785">
    <property type="entry name" value="Winged helix' DNA-binding domain"/>
    <property type="match status" value="1"/>
</dbReference>
<evidence type="ECO:0000256" key="2">
    <source>
        <dbReference type="ARBA" id="ARBA00023125"/>
    </source>
</evidence>
<dbReference type="PANTHER" id="PTHR33204">
    <property type="entry name" value="TRANSCRIPTIONAL REGULATOR, MARR FAMILY"/>
    <property type="match status" value="1"/>
</dbReference>
<keyword evidence="2" id="KW-0238">DNA-binding</keyword>
<organism evidence="6 7">
    <name type="scientific">Geodermatophilus pulveris</name>
    <dbReference type="NCBI Taxonomy" id="1564159"/>
    <lineage>
        <taxon>Bacteria</taxon>
        <taxon>Bacillati</taxon>
        <taxon>Actinomycetota</taxon>
        <taxon>Actinomycetes</taxon>
        <taxon>Geodermatophilales</taxon>
        <taxon>Geodermatophilaceae</taxon>
        <taxon>Geodermatophilus</taxon>
    </lineage>
</organism>
<name>A0A239HEP4_9ACTN</name>
<dbReference type="Pfam" id="PF01638">
    <property type="entry name" value="HxlR"/>
    <property type="match status" value="1"/>
</dbReference>
<dbReference type="GO" id="GO:0003677">
    <property type="term" value="F:DNA binding"/>
    <property type="evidence" value="ECO:0007669"/>
    <property type="project" value="UniProtKB-KW"/>
</dbReference>
<dbReference type="Gene3D" id="1.10.10.10">
    <property type="entry name" value="Winged helix-like DNA-binding domain superfamily/Winged helix DNA-binding domain"/>
    <property type="match status" value="1"/>
</dbReference>
<evidence type="ECO:0000313" key="6">
    <source>
        <dbReference type="EMBL" id="SNS79611.1"/>
    </source>
</evidence>
<dbReference type="PROSITE" id="PS51118">
    <property type="entry name" value="HTH_HXLR"/>
    <property type="match status" value="1"/>
</dbReference>
<keyword evidence="1" id="KW-0805">Transcription regulation</keyword>
<evidence type="ECO:0000256" key="3">
    <source>
        <dbReference type="ARBA" id="ARBA00023163"/>
    </source>
</evidence>
<dbReference type="Proteomes" id="UP000198373">
    <property type="component" value="Unassembled WGS sequence"/>
</dbReference>
<accession>A0A239HEP4</accession>
<gene>
    <name evidence="6" type="ORF">SAMN06893096_10858</name>
</gene>
<reference evidence="7" key="1">
    <citation type="submission" date="2017-06" db="EMBL/GenBank/DDBJ databases">
        <authorList>
            <person name="Varghese N."/>
            <person name="Submissions S."/>
        </authorList>
    </citation>
    <scope>NUCLEOTIDE SEQUENCE [LARGE SCALE GENOMIC DNA]</scope>
    <source>
        <strain evidence="7">DSM 46839</strain>
    </source>
</reference>
<proteinExistence type="predicted"/>
<dbReference type="EMBL" id="FZOO01000008">
    <property type="protein sequence ID" value="SNS79611.1"/>
    <property type="molecule type" value="Genomic_DNA"/>
</dbReference>
<sequence length="161" mass="17262">MRVADLPGRPCSLAAALQLVGERWALLAVREVALGNHRFSDIARGTGAPRDRLSARLTALVAAGVLERRPYATAPPRSGYHLTAAGRDLVPVLQALLLWGERWAADRPAVRLHHETAGHGDHPVDGTWTCRTCGEPLAGARPTLTPAGRTLLGLPPEEDPR</sequence>